<keyword evidence="3" id="KW-1185">Reference proteome</keyword>
<organism evidence="2 3">
    <name type="scientific">Anopheles minimus</name>
    <dbReference type="NCBI Taxonomy" id="112268"/>
    <lineage>
        <taxon>Eukaryota</taxon>
        <taxon>Metazoa</taxon>
        <taxon>Ecdysozoa</taxon>
        <taxon>Arthropoda</taxon>
        <taxon>Hexapoda</taxon>
        <taxon>Insecta</taxon>
        <taxon>Pterygota</taxon>
        <taxon>Neoptera</taxon>
        <taxon>Endopterygota</taxon>
        <taxon>Diptera</taxon>
        <taxon>Nematocera</taxon>
        <taxon>Culicoidea</taxon>
        <taxon>Culicidae</taxon>
        <taxon>Anophelinae</taxon>
        <taxon>Anopheles</taxon>
    </lineage>
</organism>
<evidence type="ECO:0000313" key="2">
    <source>
        <dbReference type="EnsemblMetazoa" id="AMIN002712-PA"/>
    </source>
</evidence>
<proteinExistence type="predicted"/>
<dbReference type="Proteomes" id="UP000075920">
    <property type="component" value="Unassembled WGS sequence"/>
</dbReference>
<reference evidence="3" key="1">
    <citation type="submission" date="2013-03" db="EMBL/GenBank/DDBJ databases">
        <title>The Genome Sequence of Anopheles minimus MINIMUS1.</title>
        <authorList>
            <consortium name="The Broad Institute Genomics Platform"/>
            <person name="Neafsey D.E."/>
            <person name="Walton C."/>
            <person name="Walker B."/>
            <person name="Young S.K."/>
            <person name="Zeng Q."/>
            <person name="Gargeya S."/>
            <person name="Fitzgerald M."/>
            <person name="Haas B."/>
            <person name="Abouelleil A."/>
            <person name="Allen A.W."/>
            <person name="Alvarado L."/>
            <person name="Arachchi H.M."/>
            <person name="Berlin A.M."/>
            <person name="Chapman S.B."/>
            <person name="Gainer-Dewar J."/>
            <person name="Goldberg J."/>
            <person name="Griggs A."/>
            <person name="Gujja S."/>
            <person name="Hansen M."/>
            <person name="Howarth C."/>
            <person name="Imamovic A."/>
            <person name="Ireland A."/>
            <person name="Larimer J."/>
            <person name="McCowan C."/>
            <person name="Murphy C."/>
            <person name="Pearson M."/>
            <person name="Poon T.W."/>
            <person name="Priest M."/>
            <person name="Roberts A."/>
            <person name="Saif S."/>
            <person name="Shea T."/>
            <person name="Sisk P."/>
            <person name="Sykes S."/>
            <person name="Wortman J."/>
            <person name="Nusbaum C."/>
            <person name="Birren B."/>
        </authorList>
    </citation>
    <scope>NUCLEOTIDE SEQUENCE [LARGE SCALE GENOMIC DNA]</scope>
    <source>
        <strain evidence="3">MINIMUS1</strain>
    </source>
</reference>
<evidence type="ECO:0000256" key="1">
    <source>
        <dbReference type="SAM" id="SignalP"/>
    </source>
</evidence>
<accession>A0A182VXB3</accession>
<reference evidence="2" key="2">
    <citation type="submission" date="2020-05" db="UniProtKB">
        <authorList>
            <consortium name="EnsemblMetazoa"/>
        </authorList>
    </citation>
    <scope>IDENTIFICATION</scope>
    <source>
        <strain evidence="2">MINIMUS1</strain>
    </source>
</reference>
<dbReference type="Gene3D" id="2.10.25.10">
    <property type="entry name" value="Laminin"/>
    <property type="match status" value="1"/>
</dbReference>
<evidence type="ECO:0008006" key="4">
    <source>
        <dbReference type="Google" id="ProtNLM"/>
    </source>
</evidence>
<name>A0A182VXB3_9DIPT</name>
<keyword evidence="1" id="KW-0732">Signal</keyword>
<dbReference type="EnsemblMetazoa" id="AMIN002712-RA">
    <property type="protein sequence ID" value="AMIN002712-PA"/>
    <property type="gene ID" value="AMIN002712"/>
</dbReference>
<dbReference type="VEuPathDB" id="VectorBase:AMIN002712"/>
<dbReference type="AlphaFoldDB" id="A0A182VXB3"/>
<protein>
    <recommendedName>
        <fullName evidence="4">TIL domain-containing protein</fullName>
    </recommendedName>
</protein>
<evidence type="ECO:0000313" key="3">
    <source>
        <dbReference type="Proteomes" id="UP000075920"/>
    </source>
</evidence>
<feature type="chain" id="PRO_5008140393" description="TIL domain-containing protein" evidence="1">
    <location>
        <begin position="19"/>
        <end position="64"/>
    </location>
</feature>
<feature type="signal peptide" evidence="1">
    <location>
        <begin position="1"/>
        <end position="18"/>
    </location>
</feature>
<dbReference type="PROSITE" id="PS51257">
    <property type="entry name" value="PROKAR_LIPOPROTEIN"/>
    <property type="match status" value="1"/>
</dbReference>
<sequence>MKLLLVFCVLLLAGCLEAIRCVPKRCPRNEVWNCCPTCPQKYCKPVDIKCPDVCKPACVCRAGF</sequence>